<dbReference type="SUPFAM" id="SSF50199">
    <property type="entry name" value="Staphylococcal nuclease"/>
    <property type="match status" value="1"/>
</dbReference>
<sequence length="109" mass="11347">MPKRLVFVTVVAAGAAAAQTATQHHDSLPDLFAPTCEPIAGVASVIDGDTRIRFNGIDASESQQYCDDAKAFGDGASVASRMVEHGQALDWPCYSPGAVAQRQAKAEAA</sequence>
<protein>
    <submittedName>
        <fullName evidence="1">Endonuclease YncB(Thermonuclease family)</fullName>
    </submittedName>
</protein>
<dbReference type="EMBL" id="JBEPLM010000020">
    <property type="protein sequence ID" value="MET3597165.1"/>
    <property type="molecule type" value="Genomic_DNA"/>
</dbReference>
<evidence type="ECO:0000313" key="1">
    <source>
        <dbReference type="EMBL" id="MET3597165.1"/>
    </source>
</evidence>
<keyword evidence="1" id="KW-0378">Hydrolase</keyword>
<dbReference type="RefSeq" id="WP_354417662.1">
    <property type="nucleotide sequence ID" value="NZ_JBEPLM010000020.1"/>
</dbReference>
<gene>
    <name evidence="1" type="ORF">ABID26_006589</name>
</gene>
<dbReference type="InterPro" id="IPR035437">
    <property type="entry name" value="SNase_OB-fold_sf"/>
</dbReference>
<proteinExistence type="predicted"/>
<dbReference type="Proteomes" id="UP001549036">
    <property type="component" value="Unassembled WGS sequence"/>
</dbReference>
<reference evidence="1 2" key="1">
    <citation type="submission" date="2024-06" db="EMBL/GenBank/DDBJ databases">
        <title>Genomic Encyclopedia of Type Strains, Phase IV (KMG-IV): sequencing the most valuable type-strain genomes for metagenomic binning, comparative biology and taxonomic classification.</title>
        <authorList>
            <person name="Goeker M."/>
        </authorList>
    </citation>
    <scope>NUCLEOTIDE SEQUENCE [LARGE SCALE GENOMIC DNA]</scope>
    <source>
        <strain evidence="1 2">DSM 29846</strain>
    </source>
</reference>
<keyword evidence="1" id="KW-0540">Nuclease</keyword>
<accession>A0ABV2I2L3</accession>
<evidence type="ECO:0000313" key="2">
    <source>
        <dbReference type="Proteomes" id="UP001549036"/>
    </source>
</evidence>
<organism evidence="1 2">
    <name type="scientific">Mesorhizobium shonense</name>
    <dbReference type="NCBI Taxonomy" id="1209948"/>
    <lineage>
        <taxon>Bacteria</taxon>
        <taxon>Pseudomonadati</taxon>
        <taxon>Pseudomonadota</taxon>
        <taxon>Alphaproteobacteria</taxon>
        <taxon>Hyphomicrobiales</taxon>
        <taxon>Phyllobacteriaceae</taxon>
        <taxon>Mesorhizobium</taxon>
    </lineage>
</organism>
<name>A0ABV2I2L3_9HYPH</name>
<keyword evidence="2" id="KW-1185">Reference proteome</keyword>
<comment type="caution">
    <text evidence="1">The sequence shown here is derived from an EMBL/GenBank/DDBJ whole genome shotgun (WGS) entry which is preliminary data.</text>
</comment>
<dbReference type="GO" id="GO:0004519">
    <property type="term" value="F:endonuclease activity"/>
    <property type="evidence" value="ECO:0007669"/>
    <property type="project" value="UniProtKB-KW"/>
</dbReference>
<keyword evidence="1" id="KW-0255">Endonuclease</keyword>